<dbReference type="OrthoDB" id="59108at2"/>
<dbReference type="PROSITE" id="PS50932">
    <property type="entry name" value="HTH_LACI_2"/>
    <property type="match status" value="1"/>
</dbReference>
<dbReference type="GO" id="GO:0003700">
    <property type="term" value="F:DNA-binding transcription factor activity"/>
    <property type="evidence" value="ECO:0007669"/>
    <property type="project" value="TreeGrafter"/>
</dbReference>
<dbReference type="InterPro" id="IPR046335">
    <property type="entry name" value="LacI/GalR-like_sensor"/>
</dbReference>
<dbReference type="GO" id="GO:0000976">
    <property type="term" value="F:transcription cis-regulatory region binding"/>
    <property type="evidence" value="ECO:0007669"/>
    <property type="project" value="TreeGrafter"/>
</dbReference>
<accession>A0A3N0E866</accession>
<evidence type="ECO:0000256" key="2">
    <source>
        <dbReference type="ARBA" id="ARBA00023125"/>
    </source>
</evidence>
<dbReference type="RefSeq" id="WP_123201787.1">
    <property type="nucleotide sequence ID" value="NZ_RJMB01000013.1"/>
</dbReference>
<dbReference type="CDD" id="cd06267">
    <property type="entry name" value="PBP1_LacI_sugar_binding-like"/>
    <property type="match status" value="1"/>
</dbReference>
<dbReference type="InterPro" id="IPR028082">
    <property type="entry name" value="Peripla_BP_I"/>
</dbReference>
<sequence length="345" mass="36986">MEDVAARVGVSRSLVSLVFRDAPGAGPRTRERVLRAAAEIGYRPDSAARVLARSRSRVLGVLLTVRNPFHADLVEAIYPEAERLGYDVVLSADAPTRSSHKAIETLLGHRCEAVILLGPTARPSFLTSVLRRAVVVSVGRRFPGTGVETVHTAEARGIRSAVDYLTALGHREIVHIDGGSNAGSPERRRDYRAAMRRNGLADEIRVLRGDHTEESGAVAAHQLLSEDRLPTAVLAGNDRCAMGFLDAVSRAGVVVPDDVSVVGFDDIPSAGLSHIALTTVRQDVPGLARAAVELAVHRLENSAEPGRESVLDPELVVRETTAAPRGTTATRPPRHEPDRLAPSVR</sequence>
<dbReference type="SUPFAM" id="SSF53822">
    <property type="entry name" value="Periplasmic binding protein-like I"/>
    <property type="match status" value="1"/>
</dbReference>
<dbReference type="InterPro" id="IPR010982">
    <property type="entry name" value="Lambda_DNA-bd_dom_sf"/>
</dbReference>
<dbReference type="CDD" id="cd01392">
    <property type="entry name" value="HTH_LacI"/>
    <property type="match status" value="1"/>
</dbReference>
<dbReference type="EMBL" id="RJMB01000013">
    <property type="protein sequence ID" value="RNL84047.1"/>
    <property type="molecule type" value="Genomic_DNA"/>
</dbReference>
<comment type="caution">
    <text evidence="6">The sequence shown here is derived from an EMBL/GenBank/DDBJ whole genome shotgun (WGS) entry which is preliminary data.</text>
</comment>
<feature type="domain" description="HTH lacI-type" evidence="5">
    <location>
        <begin position="1"/>
        <end position="53"/>
    </location>
</feature>
<dbReference type="PANTHER" id="PTHR30146:SF109">
    <property type="entry name" value="HTH-TYPE TRANSCRIPTIONAL REGULATOR GALS"/>
    <property type="match status" value="1"/>
</dbReference>
<dbReference type="Gene3D" id="1.10.260.40">
    <property type="entry name" value="lambda repressor-like DNA-binding domains"/>
    <property type="match status" value="1"/>
</dbReference>
<dbReference type="Pfam" id="PF00356">
    <property type="entry name" value="LacI"/>
    <property type="match status" value="1"/>
</dbReference>
<feature type="region of interest" description="Disordered" evidence="4">
    <location>
        <begin position="302"/>
        <end position="345"/>
    </location>
</feature>
<evidence type="ECO:0000313" key="7">
    <source>
        <dbReference type="Proteomes" id="UP000269198"/>
    </source>
</evidence>
<evidence type="ECO:0000256" key="4">
    <source>
        <dbReference type="SAM" id="MobiDB-lite"/>
    </source>
</evidence>
<keyword evidence="2" id="KW-0238">DNA-binding</keyword>
<dbReference type="AlphaFoldDB" id="A0A3N0E866"/>
<name>A0A3N0E866_9ACTN</name>
<evidence type="ECO:0000256" key="3">
    <source>
        <dbReference type="ARBA" id="ARBA00023163"/>
    </source>
</evidence>
<gene>
    <name evidence="6" type="ORF">EFW17_13775</name>
</gene>
<dbReference type="Gene3D" id="3.40.50.2300">
    <property type="match status" value="2"/>
</dbReference>
<dbReference type="Proteomes" id="UP000269198">
    <property type="component" value="Unassembled WGS sequence"/>
</dbReference>
<evidence type="ECO:0000259" key="5">
    <source>
        <dbReference type="PROSITE" id="PS50932"/>
    </source>
</evidence>
<dbReference type="InterPro" id="IPR000843">
    <property type="entry name" value="HTH_LacI"/>
</dbReference>
<feature type="compositionally biased region" description="Low complexity" evidence="4">
    <location>
        <begin position="320"/>
        <end position="331"/>
    </location>
</feature>
<dbReference type="SUPFAM" id="SSF47413">
    <property type="entry name" value="lambda repressor-like DNA-binding domains"/>
    <property type="match status" value="1"/>
</dbReference>
<organism evidence="6 7">
    <name type="scientific">Halostreptopolyspora alba</name>
    <dbReference type="NCBI Taxonomy" id="2487137"/>
    <lineage>
        <taxon>Bacteria</taxon>
        <taxon>Bacillati</taxon>
        <taxon>Actinomycetota</taxon>
        <taxon>Actinomycetes</taxon>
        <taxon>Streptosporangiales</taxon>
        <taxon>Nocardiopsidaceae</taxon>
        <taxon>Halostreptopolyspora</taxon>
    </lineage>
</organism>
<protein>
    <submittedName>
        <fullName evidence="6">LacI family transcriptional regulator</fullName>
    </submittedName>
</protein>
<keyword evidence="7" id="KW-1185">Reference proteome</keyword>
<keyword evidence="3" id="KW-0804">Transcription</keyword>
<dbReference type="SMART" id="SM00354">
    <property type="entry name" value="HTH_LACI"/>
    <property type="match status" value="1"/>
</dbReference>
<evidence type="ECO:0000256" key="1">
    <source>
        <dbReference type="ARBA" id="ARBA00023015"/>
    </source>
</evidence>
<dbReference type="Pfam" id="PF13377">
    <property type="entry name" value="Peripla_BP_3"/>
    <property type="match status" value="1"/>
</dbReference>
<dbReference type="PANTHER" id="PTHR30146">
    <property type="entry name" value="LACI-RELATED TRANSCRIPTIONAL REPRESSOR"/>
    <property type="match status" value="1"/>
</dbReference>
<proteinExistence type="predicted"/>
<keyword evidence="1" id="KW-0805">Transcription regulation</keyword>
<evidence type="ECO:0000313" key="6">
    <source>
        <dbReference type="EMBL" id="RNL84047.1"/>
    </source>
</evidence>
<reference evidence="6 7" key="1">
    <citation type="submission" date="2018-11" db="EMBL/GenBank/DDBJ databases">
        <title>The genome draft of YIM 96095.</title>
        <authorList>
            <person name="Tang S.-K."/>
            <person name="Chunyu W.-X."/>
            <person name="Feng Y.-Z."/>
        </authorList>
    </citation>
    <scope>NUCLEOTIDE SEQUENCE [LARGE SCALE GENOMIC DNA]</scope>
    <source>
        <strain evidence="6 7">YIM 96095</strain>
    </source>
</reference>